<dbReference type="AlphaFoldDB" id="A0A4V2SL80"/>
<evidence type="ECO:0000256" key="1">
    <source>
        <dbReference type="ARBA" id="ARBA00004418"/>
    </source>
</evidence>
<comment type="caution">
    <text evidence="6">The sequence shown here is derived from an EMBL/GenBank/DDBJ whole genome shotgun (WGS) entry which is preliminary data.</text>
</comment>
<organism evidence="6 7">
    <name type="scientific">Rhodovulum adriaticum</name>
    <name type="common">Rhodopseudomonas adriatica</name>
    <dbReference type="NCBI Taxonomy" id="35804"/>
    <lineage>
        <taxon>Bacteria</taxon>
        <taxon>Pseudomonadati</taxon>
        <taxon>Pseudomonadota</taxon>
        <taxon>Alphaproteobacteria</taxon>
        <taxon>Rhodobacterales</taxon>
        <taxon>Paracoccaceae</taxon>
        <taxon>Rhodovulum</taxon>
    </lineage>
</organism>
<dbReference type="Proteomes" id="UP000295733">
    <property type="component" value="Unassembled WGS sequence"/>
</dbReference>
<keyword evidence="4" id="KW-1133">Transmembrane helix</keyword>
<sequence length="345" mass="38082">MVFFDKMNRRVLRAAGVFSFFALVIVIAFPLNSEEYQDVPLRVASVPVIGDMQRAVATKADLYDNTPAFVSYPDVRGVLDALHAEEVDVVSSGPLWFVRHVLRTHGDGTGDLPVILATNFNSFSVHALLVRQSDGIKTLADLEGARVARTLGVATEYLVAQMAATTDLNPETLVFVDMDISEARFALSDGRVDAVLTWEPITSAWLQDETLGFQRAEGAGDAEVSWFLMTRRSVLEARREALVAYLTALEKAETRYYADPVQALGMIEDEFDLLPDSASAVYDNFDFNLSLSPTILIALQAAEAWLCQREALPGCGKVQWVQFVEPDLVRQVLPMGTVRFRSATP</sequence>
<dbReference type="SMART" id="SM00062">
    <property type="entry name" value="PBPb"/>
    <property type="match status" value="1"/>
</dbReference>
<protein>
    <submittedName>
        <fullName evidence="6">ABC-type nitrate/sulfonate/bicarbonate transport system substrate-binding protein</fullName>
    </submittedName>
</protein>
<accession>A0A4V2SL80</accession>
<dbReference type="Pfam" id="PF09084">
    <property type="entry name" value="NMT1"/>
    <property type="match status" value="1"/>
</dbReference>
<keyword evidence="4" id="KW-0472">Membrane</keyword>
<evidence type="ECO:0000313" key="6">
    <source>
        <dbReference type="EMBL" id="TCP22426.1"/>
    </source>
</evidence>
<dbReference type="PANTHER" id="PTHR30024">
    <property type="entry name" value="ALIPHATIC SULFONATES-BINDING PROTEIN-RELATED"/>
    <property type="match status" value="1"/>
</dbReference>
<dbReference type="PANTHER" id="PTHR30024:SF47">
    <property type="entry name" value="TAURINE-BINDING PERIPLASMIC PROTEIN"/>
    <property type="match status" value="1"/>
</dbReference>
<dbReference type="OrthoDB" id="6788250at2"/>
<evidence type="ECO:0000313" key="7">
    <source>
        <dbReference type="Proteomes" id="UP000295733"/>
    </source>
</evidence>
<comment type="similarity">
    <text evidence="2">Belongs to the bacterial solute-binding protein SsuA/TauA family.</text>
</comment>
<comment type="subcellular location">
    <subcellularLocation>
        <location evidence="1">Periplasm</location>
    </subcellularLocation>
</comment>
<name>A0A4V2SL80_RHOAD</name>
<evidence type="ECO:0000256" key="2">
    <source>
        <dbReference type="ARBA" id="ARBA00010742"/>
    </source>
</evidence>
<feature type="domain" description="Solute-binding protein family 3/N-terminal" evidence="5">
    <location>
        <begin position="40"/>
        <end position="260"/>
    </location>
</feature>
<evidence type="ECO:0000256" key="4">
    <source>
        <dbReference type="SAM" id="Phobius"/>
    </source>
</evidence>
<dbReference type="EMBL" id="SLXL01000006">
    <property type="protein sequence ID" value="TCP22426.1"/>
    <property type="molecule type" value="Genomic_DNA"/>
</dbReference>
<evidence type="ECO:0000259" key="5">
    <source>
        <dbReference type="SMART" id="SM00062"/>
    </source>
</evidence>
<keyword evidence="7" id="KW-1185">Reference proteome</keyword>
<gene>
    <name evidence="6" type="ORF">EV656_10612</name>
</gene>
<evidence type="ECO:0000256" key="3">
    <source>
        <dbReference type="ARBA" id="ARBA00022729"/>
    </source>
</evidence>
<reference evidence="6 7" key="1">
    <citation type="submission" date="2019-03" db="EMBL/GenBank/DDBJ databases">
        <title>Genomic Encyclopedia of Type Strains, Phase IV (KMG-IV): sequencing the most valuable type-strain genomes for metagenomic binning, comparative biology and taxonomic classification.</title>
        <authorList>
            <person name="Goeker M."/>
        </authorList>
    </citation>
    <scope>NUCLEOTIDE SEQUENCE [LARGE SCALE GENOMIC DNA]</scope>
    <source>
        <strain evidence="6 7">DSM 2781</strain>
    </source>
</reference>
<dbReference type="Gene3D" id="3.40.190.10">
    <property type="entry name" value="Periplasmic binding protein-like II"/>
    <property type="match status" value="2"/>
</dbReference>
<proteinExistence type="inferred from homology"/>
<dbReference type="InterPro" id="IPR001638">
    <property type="entry name" value="Solute-binding_3/MltF_N"/>
</dbReference>
<dbReference type="SUPFAM" id="SSF53850">
    <property type="entry name" value="Periplasmic binding protein-like II"/>
    <property type="match status" value="1"/>
</dbReference>
<dbReference type="GO" id="GO:0042597">
    <property type="term" value="C:periplasmic space"/>
    <property type="evidence" value="ECO:0007669"/>
    <property type="project" value="UniProtKB-SubCell"/>
</dbReference>
<keyword evidence="3" id="KW-0732">Signal</keyword>
<keyword evidence="4" id="KW-0812">Transmembrane</keyword>
<dbReference type="InterPro" id="IPR015168">
    <property type="entry name" value="SsuA/THI5"/>
</dbReference>
<feature type="transmembrane region" description="Helical" evidence="4">
    <location>
        <begin position="12"/>
        <end position="31"/>
    </location>
</feature>